<evidence type="ECO:0000256" key="1">
    <source>
        <dbReference type="SAM" id="MobiDB-lite"/>
    </source>
</evidence>
<evidence type="ECO:0000313" key="3">
    <source>
        <dbReference type="Proteomes" id="UP000324222"/>
    </source>
</evidence>
<dbReference type="EMBL" id="VSRR010082773">
    <property type="protein sequence ID" value="MPC89954.1"/>
    <property type="molecule type" value="Genomic_DNA"/>
</dbReference>
<proteinExistence type="predicted"/>
<comment type="caution">
    <text evidence="2">The sequence shown here is derived from an EMBL/GenBank/DDBJ whole genome shotgun (WGS) entry which is preliminary data.</text>
</comment>
<accession>A0A5B7JC60</accession>
<reference evidence="2 3" key="1">
    <citation type="submission" date="2019-05" db="EMBL/GenBank/DDBJ databases">
        <title>Another draft genome of Portunus trituberculatus and its Hox gene families provides insights of decapod evolution.</title>
        <authorList>
            <person name="Jeong J.-H."/>
            <person name="Song I."/>
            <person name="Kim S."/>
            <person name="Choi T."/>
            <person name="Kim D."/>
            <person name="Ryu S."/>
            <person name="Kim W."/>
        </authorList>
    </citation>
    <scope>NUCLEOTIDE SEQUENCE [LARGE SCALE GENOMIC DNA]</scope>
    <source>
        <tissue evidence="2">Muscle</tissue>
    </source>
</reference>
<sequence>MVIEGDESETNQSSRTEGTHHTRVIKNRVPRVSPPPAADLAGSLVTMESLPQVETSWGHTTESLRQDYPASHIRTALRARGDRTFPQLC</sequence>
<organism evidence="2 3">
    <name type="scientific">Portunus trituberculatus</name>
    <name type="common">Swimming crab</name>
    <name type="synonym">Neptunus trituberculatus</name>
    <dbReference type="NCBI Taxonomy" id="210409"/>
    <lineage>
        <taxon>Eukaryota</taxon>
        <taxon>Metazoa</taxon>
        <taxon>Ecdysozoa</taxon>
        <taxon>Arthropoda</taxon>
        <taxon>Crustacea</taxon>
        <taxon>Multicrustacea</taxon>
        <taxon>Malacostraca</taxon>
        <taxon>Eumalacostraca</taxon>
        <taxon>Eucarida</taxon>
        <taxon>Decapoda</taxon>
        <taxon>Pleocyemata</taxon>
        <taxon>Brachyura</taxon>
        <taxon>Eubrachyura</taxon>
        <taxon>Portunoidea</taxon>
        <taxon>Portunidae</taxon>
        <taxon>Portuninae</taxon>
        <taxon>Portunus</taxon>
    </lineage>
</organism>
<name>A0A5B7JC60_PORTR</name>
<dbReference type="Proteomes" id="UP000324222">
    <property type="component" value="Unassembled WGS sequence"/>
</dbReference>
<feature type="region of interest" description="Disordered" evidence="1">
    <location>
        <begin position="1"/>
        <end position="36"/>
    </location>
</feature>
<keyword evidence="3" id="KW-1185">Reference proteome</keyword>
<evidence type="ECO:0000313" key="2">
    <source>
        <dbReference type="EMBL" id="MPC89954.1"/>
    </source>
</evidence>
<protein>
    <submittedName>
        <fullName evidence="2">Uncharacterized protein</fullName>
    </submittedName>
</protein>
<dbReference type="AlphaFoldDB" id="A0A5B7JC60"/>
<gene>
    <name evidence="2" type="ORF">E2C01_084919</name>
</gene>